<dbReference type="WBParaSite" id="JU765_v2.g6469.t1">
    <property type="protein sequence ID" value="JU765_v2.g6469.t1"/>
    <property type="gene ID" value="JU765_v2.g6469"/>
</dbReference>
<proteinExistence type="predicted"/>
<evidence type="ECO:0000313" key="2">
    <source>
        <dbReference type="WBParaSite" id="JU765_v2.g6469.t1"/>
    </source>
</evidence>
<reference evidence="2" key="1">
    <citation type="submission" date="2022-11" db="UniProtKB">
        <authorList>
            <consortium name="WormBaseParasite"/>
        </authorList>
    </citation>
    <scope>IDENTIFICATION</scope>
</reference>
<sequence length="82" mass="9117">MSELNVSSTDSDGEGIALTVPKPKQDKEKNKPQTKKTAMKPTTSNPDDQIASNENLKDVGKEGSSFTFYSRETLQDLNYYDL</sequence>
<accession>A0AC34RFX1</accession>
<evidence type="ECO:0000313" key="1">
    <source>
        <dbReference type="Proteomes" id="UP000887576"/>
    </source>
</evidence>
<organism evidence="1 2">
    <name type="scientific">Panagrolaimus sp. JU765</name>
    <dbReference type="NCBI Taxonomy" id="591449"/>
    <lineage>
        <taxon>Eukaryota</taxon>
        <taxon>Metazoa</taxon>
        <taxon>Ecdysozoa</taxon>
        <taxon>Nematoda</taxon>
        <taxon>Chromadorea</taxon>
        <taxon>Rhabditida</taxon>
        <taxon>Tylenchina</taxon>
        <taxon>Panagrolaimomorpha</taxon>
        <taxon>Panagrolaimoidea</taxon>
        <taxon>Panagrolaimidae</taxon>
        <taxon>Panagrolaimus</taxon>
    </lineage>
</organism>
<dbReference type="Proteomes" id="UP000887576">
    <property type="component" value="Unplaced"/>
</dbReference>
<protein>
    <submittedName>
        <fullName evidence="2">Uncharacterized protein</fullName>
    </submittedName>
</protein>
<name>A0AC34RFX1_9BILA</name>